<dbReference type="EMBL" id="JBBEUB010000009">
    <property type="protein sequence ID" value="MEJ2905077.1"/>
    <property type="molecule type" value="Genomic_DNA"/>
</dbReference>
<dbReference type="RefSeq" id="WP_337717578.1">
    <property type="nucleotide sequence ID" value="NZ_JBBEUB010000009.1"/>
</dbReference>
<comment type="caution">
    <text evidence="2">The sequence shown here is derived from an EMBL/GenBank/DDBJ whole genome shotgun (WGS) entry which is preliminary data.</text>
</comment>
<keyword evidence="1" id="KW-1133">Transmembrane helix</keyword>
<keyword evidence="1" id="KW-0812">Transmembrane</keyword>
<name>A0ABU8NS60_9SPHI</name>
<reference evidence="2 3" key="1">
    <citation type="submission" date="2024-03" db="EMBL/GenBank/DDBJ databases">
        <title>Sequence of Lycoming College Course Isolates.</title>
        <authorList>
            <person name="Plotts O."/>
            <person name="Newman J."/>
        </authorList>
    </citation>
    <scope>NUCLEOTIDE SEQUENCE [LARGE SCALE GENOMIC DNA]</scope>
    <source>
        <strain evidence="2 3">CJB-3</strain>
    </source>
</reference>
<dbReference type="Proteomes" id="UP001378956">
    <property type="component" value="Unassembled WGS sequence"/>
</dbReference>
<proteinExistence type="predicted"/>
<evidence type="ECO:0000313" key="3">
    <source>
        <dbReference type="Proteomes" id="UP001378956"/>
    </source>
</evidence>
<accession>A0ABU8NS60</accession>
<keyword evidence="3" id="KW-1185">Reference proteome</keyword>
<organism evidence="2 3">
    <name type="scientific">Pedobacter panaciterrae</name>
    <dbReference type="NCBI Taxonomy" id="363849"/>
    <lineage>
        <taxon>Bacteria</taxon>
        <taxon>Pseudomonadati</taxon>
        <taxon>Bacteroidota</taxon>
        <taxon>Sphingobacteriia</taxon>
        <taxon>Sphingobacteriales</taxon>
        <taxon>Sphingobacteriaceae</taxon>
        <taxon>Pedobacter</taxon>
    </lineage>
</organism>
<evidence type="ECO:0000256" key="1">
    <source>
        <dbReference type="SAM" id="Phobius"/>
    </source>
</evidence>
<sequence length="187" mass="21859">MDINNFGQFNAEVWGNVSDWAMIAVTLLTAVFLWFTLRSQTKVQDLQAKLTAIEQFKHRRLLFPRFTLEGETNQSEIGEEIRIIVKFKFVANDNAAFGINLSFDHDKHWELTWDPSQTLDFDKGKGRSFYGTFLPTKTEFGFYMGFITFNLKFADEYNTQYNQSIVYHYVDGQHNSSYKFPKVISNN</sequence>
<evidence type="ECO:0000313" key="2">
    <source>
        <dbReference type="EMBL" id="MEJ2905077.1"/>
    </source>
</evidence>
<feature type="transmembrane region" description="Helical" evidence="1">
    <location>
        <begin position="20"/>
        <end position="37"/>
    </location>
</feature>
<protein>
    <submittedName>
        <fullName evidence="2">Uncharacterized protein</fullName>
    </submittedName>
</protein>
<gene>
    <name evidence="2" type="ORF">WAE58_21710</name>
</gene>
<keyword evidence="1" id="KW-0472">Membrane</keyword>